<feature type="signal peptide" evidence="1">
    <location>
        <begin position="1"/>
        <end position="36"/>
    </location>
</feature>
<sequence>MIGVTVRRDYRRSEVVPRPVHLALSLVLLAPLTVQAETCIEPVKPEASYLHDAGYSGNEIHAEFEMYFREVEEFLNCWNQVTADVHEDARAAAYDLHDALRRYPSGRDAKDAVAGLGGFIASDAPMIDTGQLVLSVEGQGADE</sequence>
<dbReference type="EMBL" id="JADFFK010000022">
    <property type="protein sequence ID" value="MBE9639837.1"/>
    <property type="molecule type" value="Genomic_DNA"/>
</dbReference>
<proteinExistence type="predicted"/>
<feature type="chain" id="PRO_5045799917" description="UrcA family protein" evidence="1">
    <location>
        <begin position="37"/>
        <end position="143"/>
    </location>
</feature>
<organism evidence="2 3">
    <name type="scientific">Salipiger mangrovisoli</name>
    <dbReference type="NCBI Taxonomy" id="2865933"/>
    <lineage>
        <taxon>Bacteria</taxon>
        <taxon>Pseudomonadati</taxon>
        <taxon>Pseudomonadota</taxon>
        <taxon>Alphaproteobacteria</taxon>
        <taxon>Rhodobacterales</taxon>
        <taxon>Roseobacteraceae</taxon>
        <taxon>Salipiger</taxon>
    </lineage>
</organism>
<evidence type="ECO:0000313" key="2">
    <source>
        <dbReference type="EMBL" id="MBE9639837.1"/>
    </source>
</evidence>
<dbReference type="RefSeq" id="WP_194137109.1">
    <property type="nucleotide sequence ID" value="NZ_JADFFK010000022.1"/>
</dbReference>
<dbReference type="Proteomes" id="UP000607796">
    <property type="component" value="Unassembled WGS sequence"/>
</dbReference>
<comment type="caution">
    <text evidence="2">The sequence shown here is derived from an EMBL/GenBank/DDBJ whole genome shotgun (WGS) entry which is preliminary data.</text>
</comment>
<evidence type="ECO:0008006" key="4">
    <source>
        <dbReference type="Google" id="ProtNLM"/>
    </source>
</evidence>
<keyword evidence="3" id="KW-1185">Reference proteome</keyword>
<name>A0ABR9X8G9_9RHOB</name>
<evidence type="ECO:0000313" key="3">
    <source>
        <dbReference type="Proteomes" id="UP000607796"/>
    </source>
</evidence>
<reference evidence="2 3" key="1">
    <citation type="journal article" date="2021" name="Int. J. Syst. Evol. Microbiol.">
        <title>Salipiger mangrovisoli sp. nov., isolated from mangrove soil and the proposal for the reclassification of Paraphaeobacter pallidus as Salipiger pallidus comb. nov.</title>
        <authorList>
            <person name="Du J."/>
            <person name="Liu Y."/>
            <person name="Pei T."/>
            <person name="Deng M.R."/>
            <person name="Zhu H."/>
        </authorList>
    </citation>
    <scope>NUCLEOTIDE SEQUENCE [LARGE SCALE GENOMIC DNA]</scope>
    <source>
        <strain evidence="2 3">6D45A</strain>
    </source>
</reference>
<keyword evidence="1" id="KW-0732">Signal</keyword>
<protein>
    <recommendedName>
        <fullName evidence="4">UrcA family protein</fullName>
    </recommendedName>
</protein>
<accession>A0ABR9X8G9</accession>
<evidence type="ECO:0000256" key="1">
    <source>
        <dbReference type="SAM" id="SignalP"/>
    </source>
</evidence>
<gene>
    <name evidence="2" type="ORF">IQ782_23570</name>
</gene>